<keyword evidence="1" id="KW-0863">Zinc-finger</keyword>
<accession>A0A8B6CB60</accession>
<dbReference type="CDD" id="cd19756">
    <property type="entry name" value="Bbox2"/>
    <property type="match status" value="1"/>
</dbReference>
<protein>
    <recommendedName>
        <fullName evidence="2">B box-type domain-containing protein</fullName>
    </recommendedName>
</protein>
<feature type="domain" description="B box-type" evidence="2">
    <location>
        <begin position="8"/>
        <end position="44"/>
    </location>
</feature>
<keyword evidence="1" id="KW-0479">Metal-binding</keyword>
<dbReference type="InterPro" id="IPR000315">
    <property type="entry name" value="Znf_B-box"/>
</dbReference>
<dbReference type="Gene3D" id="3.30.160.60">
    <property type="entry name" value="Classic Zinc Finger"/>
    <property type="match status" value="1"/>
</dbReference>
<name>A0A8B6CB60_MYTGA</name>
<gene>
    <name evidence="3" type="ORF">MGAL_10B089643</name>
</gene>
<evidence type="ECO:0000313" key="4">
    <source>
        <dbReference type="Proteomes" id="UP000596742"/>
    </source>
</evidence>
<reference evidence="3" key="1">
    <citation type="submission" date="2018-11" db="EMBL/GenBank/DDBJ databases">
        <authorList>
            <person name="Alioto T."/>
            <person name="Alioto T."/>
        </authorList>
    </citation>
    <scope>NUCLEOTIDE SEQUENCE</scope>
</reference>
<sequence length="551" mass="62390">MSVLISGCEQHEHEEVRFFCQDCKLLVCDDCITGPHKSHKFMKLKEFGTKCRNSLLKAITDAEDSKIPQIKESISKASDVQTILKSSVSEQVELIRTKRLMINDTFDELQNELIENLNSEEKIADNEYKRFIKTQEKRIVDIQTILETCQRNSNDIPDTDIAKYHVTLKKLLEHDPYTDTIPNLQVPIYQFNEEFATKSKLRHIMGHTEAGIYEMLQPIKSQETASVKSEDSGIMTPQNEALKINEEDNISYVNAIKWNREELQLVVSFASGKDVVWIIPQEIELCAWLIAREINDLDCRGANITLKKLKNLDLVPITASVNTKNSLVIGFANKKSLKQLTCSTSAVTRKTSFSLSSSINIGELCLCCICKAGTSGDELIVCLFDKSAGDRGRYVIRRHSSGKPVARELSLYTDKVDITNPVQISENKDGLFCIICRPAKESWVLFVDKNGNQRFLFPSVLNPGETEDYDIVGAGFLNRSLLTITSRSKREQYLVNIDGQCIQKDKLRNTPVCCTVSSQDYVWIGFDGGEIAIFKYTEDHMYSSIEPKTQM</sequence>
<keyword evidence="4" id="KW-1185">Reference proteome</keyword>
<comment type="caution">
    <text evidence="3">The sequence shown here is derived from an EMBL/GenBank/DDBJ whole genome shotgun (WGS) entry which is preliminary data.</text>
</comment>
<evidence type="ECO:0000259" key="2">
    <source>
        <dbReference type="PROSITE" id="PS50119"/>
    </source>
</evidence>
<dbReference type="Proteomes" id="UP000596742">
    <property type="component" value="Unassembled WGS sequence"/>
</dbReference>
<dbReference type="EMBL" id="UYJE01001533">
    <property type="protein sequence ID" value="VDI02933.1"/>
    <property type="molecule type" value="Genomic_DNA"/>
</dbReference>
<dbReference type="SMART" id="SM00336">
    <property type="entry name" value="BBOX"/>
    <property type="match status" value="1"/>
</dbReference>
<dbReference type="AlphaFoldDB" id="A0A8B6CB60"/>
<dbReference type="Pfam" id="PF00643">
    <property type="entry name" value="zf-B_box"/>
    <property type="match status" value="1"/>
</dbReference>
<dbReference type="SUPFAM" id="SSF57845">
    <property type="entry name" value="B-box zinc-binding domain"/>
    <property type="match status" value="1"/>
</dbReference>
<dbReference type="PANTHER" id="PTHR25462">
    <property type="entry name" value="BONUS, ISOFORM C-RELATED"/>
    <property type="match status" value="1"/>
</dbReference>
<dbReference type="GO" id="GO:0008270">
    <property type="term" value="F:zinc ion binding"/>
    <property type="evidence" value="ECO:0007669"/>
    <property type="project" value="UniProtKB-KW"/>
</dbReference>
<organism evidence="3 4">
    <name type="scientific">Mytilus galloprovincialis</name>
    <name type="common">Mediterranean mussel</name>
    <dbReference type="NCBI Taxonomy" id="29158"/>
    <lineage>
        <taxon>Eukaryota</taxon>
        <taxon>Metazoa</taxon>
        <taxon>Spiralia</taxon>
        <taxon>Lophotrochozoa</taxon>
        <taxon>Mollusca</taxon>
        <taxon>Bivalvia</taxon>
        <taxon>Autobranchia</taxon>
        <taxon>Pteriomorphia</taxon>
        <taxon>Mytilida</taxon>
        <taxon>Mytiloidea</taxon>
        <taxon>Mytilidae</taxon>
        <taxon>Mytilinae</taxon>
        <taxon>Mytilus</taxon>
    </lineage>
</organism>
<dbReference type="InterPro" id="IPR047153">
    <property type="entry name" value="TRIM45/56/19-like"/>
</dbReference>
<keyword evidence="1" id="KW-0862">Zinc</keyword>
<dbReference type="PROSITE" id="PS50119">
    <property type="entry name" value="ZF_BBOX"/>
    <property type="match status" value="1"/>
</dbReference>
<proteinExistence type="predicted"/>
<dbReference type="PANTHER" id="PTHR25462:SF296">
    <property type="entry name" value="MEIOTIC P26, ISOFORM F"/>
    <property type="match status" value="1"/>
</dbReference>
<evidence type="ECO:0000313" key="3">
    <source>
        <dbReference type="EMBL" id="VDI02933.1"/>
    </source>
</evidence>
<dbReference type="OrthoDB" id="290975at2759"/>
<evidence type="ECO:0000256" key="1">
    <source>
        <dbReference type="PROSITE-ProRule" id="PRU00024"/>
    </source>
</evidence>